<evidence type="ECO:0000256" key="4">
    <source>
        <dbReference type="ARBA" id="ARBA00022563"/>
    </source>
</evidence>
<evidence type="ECO:0000256" key="8">
    <source>
        <dbReference type="SAM" id="MobiDB-lite"/>
    </source>
</evidence>
<evidence type="ECO:0000256" key="1">
    <source>
        <dbReference type="ARBA" id="ARBA00007842"/>
    </source>
</evidence>
<dbReference type="PIRSF" id="PIRSF005627">
    <property type="entry name" value="MTD"/>
    <property type="match status" value="1"/>
</dbReference>
<keyword evidence="7" id="KW-0484">Methanogenesis</keyword>
<keyword evidence="4 7" id="KW-0554">One-carbon metabolism</keyword>
<protein>
    <recommendedName>
        <fullName evidence="3 7">F420-dependent methylenetetrahydromethanopterin dehydrogenase</fullName>
        <shortName evidence="7">MTD</shortName>
        <ecNumber evidence="2 7">1.5.98.1</ecNumber>
    </recommendedName>
    <alternativeName>
        <fullName evidence="6 7">Coenzyme F420-dependent N5,N10-methylenetetrahydromethanopterin dehydrogenase</fullName>
    </alternativeName>
</protein>
<name>A0A832RYE1_9EURY</name>
<proteinExistence type="inferred from homology"/>
<dbReference type="UniPathway" id="UPA00640">
    <property type="reaction ID" value="UER00695"/>
</dbReference>
<accession>A0A832RYE1</accession>
<evidence type="ECO:0000256" key="5">
    <source>
        <dbReference type="ARBA" id="ARBA00023002"/>
    </source>
</evidence>
<dbReference type="AlphaFoldDB" id="A0A832RYE1"/>
<dbReference type="EC" id="1.5.98.1" evidence="2 7"/>
<comment type="pathway">
    <text evidence="7">One-carbon metabolism; methanogenesis from CO(2); 5,10-methylene-5,6,7,8-tetrahydromethanopterin from 5,10-methenyl-5,6,7,8-tetrahydromethanopterin (coenzyme F420 route): step 1/1.</text>
</comment>
<evidence type="ECO:0000313" key="10">
    <source>
        <dbReference type="Proteomes" id="UP000600363"/>
    </source>
</evidence>
<dbReference type="NCBIfam" id="NF002162">
    <property type="entry name" value="PRK00994.1"/>
    <property type="match status" value="1"/>
</dbReference>
<dbReference type="RefSeq" id="WP_042687454.1">
    <property type="nucleotide sequence ID" value="NZ_DUIH01000011.1"/>
</dbReference>
<organism evidence="9 10">
    <name type="scientific">Methermicoccus shengliensis</name>
    <dbReference type="NCBI Taxonomy" id="660064"/>
    <lineage>
        <taxon>Archaea</taxon>
        <taxon>Methanobacteriati</taxon>
        <taxon>Methanobacteriota</taxon>
        <taxon>Stenosarchaea group</taxon>
        <taxon>Methanomicrobia</taxon>
        <taxon>Methanosarcinales</taxon>
        <taxon>Methermicoccaceae</taxon>
        <taxon>Methermicoccus</taxon>
    </lineage>
</organism>
<feature type="region of interest" description="Disordered" evidence="8">
    <location>
        <begin position="250"/>
        <end position="276"/>
    </location>
</feature>
<reference evidence="9" key="1">
    <citation type="journal article" date="2020" name="bioRxiv">
        <title>A rank-normalized archaeal taxonomy based on genome phylogeny resolves widespread incomplete and uneven classifications.</title>
        <authorList>
            <person name="Rinke C."/>
            <person name="Chuvochina M."/>
            <person name="Mussig A.J."/>
            <person name="Chaumeil P.-A."/>
            <person name="Waite D.W."/>
            <person name="Whitman W.B."/>
            <person name="Parks D.H."/>
            <person name="Hugenholtz P."/>
        </authorList>
    </citation>
    <scope>NUCLEOTIDE SEQUENCE</scope>
    <source>
        <strain evidence="9">UBA12518</strain>
    </source>
</reference>
<evidence type="ECO:0000256" key="2">
    <source>
        <dbReference type="ARBA" id="ARBA00012904"/>
    </source>
</evidence>
<evidence type="ECO:0000256" key="3">
    <source>
        <dbReference type="ARBA" id="ARBA00014062"/>
    </source>
</evidence>
<evidence type="ECO:0000256" key="7">
    <source>
        <dbReference type="HAMAP-Rule" id="MF_00058"/>
    </source>
</evidence>
<dbReference type="InterPro" id="IPR002844">
    <property type="entry name" value="MTD"/>
</dbReference>
<dbReference type="SUPFAM" id="SSF102324">
    <property type="entry name" value="F420-dependent methylenetetrahydromethanopterin dehydrogenase (MTD)"/>
    <property type="match status" value="1"/>
</dbReference>
<keyword evidence="5 7" id="KW-0560">Oxidoreductase</keyword>
<dbReference type="Gene3D" id="6.10.140.120">
    <property type="match status" value="1"/>
</dbReference>
<comment type="caution">
    <text evidence="9">The sequence shown here is derived from an EMBL/GenBank/DDBJ whole genome shotgun (WGS) entry which is preliminary data.</text>
</comment>
<dbReference type="InterPro" id="IPR036080">
    <property type="entry name" value="MTD_sf"/>
</dbReference>
<comment type="function">
    <text evidence="7">Catalyzes the reversible reduction of methenyl-H(4)MPT(+) to methylene-H(4)MPT.</text>
</comment>
<dbReference type="EMBL" id="DUIH01000011">
    <property type="protein sequence ID" value="HIH69636.1"/>
    <property type="molecule type" value="Genomic_DNA"/>
</dbReference>
<dbReference type="GO" id="GO:0030268">
    <property type="term" value="F:methylenetetrahydromethanopterin dehydrogenase activity"/>
    <property type="evidence" value="ECO:0007669"/>
    <property type="project" value="UniProtKB-UniRule"/>
</dbReference>
<dbReference type="HAMAP" id="MF_00058">
    <property type="entry name" value="MTD"/>
    <property type="match status" value="1"/>
</dbReference>
<evidence type="ECO:0000256" key="6">
    <source>
        <dbReference type="ARBA" id="ARBA00031410"/>
    </source>
</evidence>
<dbReference type="GO" id="GO:0008901">
    <property type="term" value="F:ferredoxin hydrogenase activity"/>
    <property type="evidence" value="ECO:0007669"/>
    <property type="project" value="InterPro"/>
</dbReference>
<dbReference type="GO" id="GO:0006730">
    <property type="term" value="P:one-carbon metabolic process"/>
    <property type="evidence" value="ECO:0007669"/>
    <property type="project" value="UniProtKB-UniRule"/>
</dbReference>
<dbReference type="GO" id="GO:0019386">
    <property type="term" value="P:methanogenesis, from carbon dioxide"/>
    <property type="evidence" value="ECO:0007669"/>
    <property type="project" value="UniProtKB-UniRule"/>
</dbReference>
<comment type="catalytic activity">
    <reaction evidence="7">
        <text>5,10-methylenetetrahydromethanopterin + oxidized coenzyme F420-(gamma-L-Glu)(n) + 2 H(+) = 5,10-methenyl-5,6,7,8-tetrahydromethanopterin + reduced coenzyme F420-(gamma-L-Glu)(n)</text>
        <dbReference type="Rhea" id="RHEA:16721"/>
        <dbReference type="Rhea" id="RHEA-COMP:12939"/>
        <dbReference type="Rhea" id="RHEA-COMP:14378"/>
        <dbReference type="ChEBI" id="CHEBI:15378"/>
        <dbReference type="ChEBI" id="CHEBI:57818"/>
        <dbReference type="ChEBI" id="CHEBI:58337"/>
        <dbReference type="ChEBI" id="CHEBI:133980"/>
        <dbReference type="ChEBI" id="CHEBI:139511"/>
        <dbReference type="EC" id="1.5.98.1"/>
    </reaction>
</comment>
<comment type="similarity">
    <text evidence="1 7">Belongs to the MTD family.</text>
</comment>
<sequence length="276" mass="30195">MAKVGFVKLGNLGTSQGIDLLLDEIAQREGIEVRVLGSGAKMTPKEAEESAELKQWGPDFVIIISPNAMAPGPTKAREIWSDTPTIVISDGPTKKDDRKAIEEAGFGYIIIPMDPLIGAKRQFLDATEMISFNSDVLKVLSLTGVSRLVKEELDKVIAQVDAGKSGKELELPHILVTPEKCTERMNFSNPYARAKAMAAAHIASKVPDLTFKACFVYKDIEDIVLAAAAGHEMMRIAAKLAEESREIEKTLDEVSRMPHAKSGETLSKMKLYEKPQ</sequence>
<dbReference type="Pfam" id="PF01993">
    <property type="entry name" value="MTD"/>
    <property type="match status" value="1"/>
</dbReference>
<dbReference type="Gene3D" id="3.40.50.10830">
    <property type="entry name" value="F420-dependent methylenetetrahydromethanopterin dehydrogenase (MTD)"/>
    <property type="match status" value="1"/>
</dbReference>
<gene>
    <name evidence="7" type="primary">mtd</name>
    <name evidence="9" type="ORF">HA299_03325</name>
</gene>
<dbReference type="Proteomes" id="UP000600363">
    <property type="component" value="Unassembled WGS sequence"/>
</dbReference>
<evidence type="ECO:0000313" key="9">
    <source>
        <dbReference type="EMBL" id="HIH69636.1"/>
    </source>
</evidence>